<dbReference type="PANTHER" id="PTHR35936:SF19">
    <property type="entry name" value="AMINO-ACID-BINDING PROTEIN YXEM-RELATED"/>
    <property type="match status" value="1"/>
</dbReference>
<sequence length="259" mass="29113">MTILKSLLAMLLPLLVFLPMEDLSAQGKILLADARPRPPEIVADDRTGLITGPIVVILNEAAASLGYQVQWRIAPFPRTLEDMKNGITDLVPGVFKSDERAMFMEFLGPIGVESHPVLFLTRAGQEQQIKAYDDLKKMKIGVKRGTLYFPQFDLDKTMHRVGAHDDHNMVKMLIAGRFDVMIVNDKEAALAALTPAENARVAWSEYQASRSLARYYGMSKFSRHKLLAPALSNSLRDMVKRGRVAEIYRDFGLSFKNYQ</sequence>
<evidence type="ECO:0000313" key="4">
    <source>
        <dbReference type="Proteomes" id="UP000624279"/>
    </source>
</evidence>
<dbReference type="Pfam" id="PF00497">
    <property type="entry name" value="SBP_bac_3"/>
    <property type="match status" value="1"/>
</dbReference>
<evidence type="ECO:0000256" key="1">
    <source>
        <dbReference type="ARBA" id="ARBA00022729"/>
    </source>
</evidence>
<protein>
    <submittedName>
        <fullName evidence="3">Transporter substrate-binding domain-containing protein</fullName>
    </submittedName>
</protein>
<gene>
    <name evidence="3" type="ORF">H8K55_05230</name>
</gene>
<feature type="domain" description="Solute-binding protein family 3/N-terminal" evidence="2">
    <location>
        <begin position="40"/>
        <end position="251"/>
    </location>
</feature>
<dbReference type="SUPFAM" id="SSF53850">
    <property type="entry name" value="Periplasmic binding protein-like II"/>
    <property type="match status" value="1"/>
</dbReference>
<organism evidence="3 4">
    <name type="scientific">Undibacterium flavidum</name>
    <dbReference type="NCBI Taxonomy" id="2762297"/>
    <lineage>
        <taxon>Bacteria</taxon>
        <taxon>Pseudomonadati</taxon>
        <taxon>Pseudomonadota</taxon>
        <taxon>Betaproteobacteria</taxon>
        <taxon>Burkholderiales</taxon>
        <taxon>Oxalobacteraceae</taxon>
        <taxon>Undibacterium</taxon>
    </lineage>
</organism>
<comment type="caution">
    <text evidence="3">The sequence shown here is derived from an EMBL/GenBank/DDBJ whole genome shotgun (WGS) entry which is preliminary data.</text>
</comment>
<name>A0ABR6Y8P1_9BURK</name>
<keyword evidence="1" id="KW-0732">Signal</keyword>
<keyword evidence="4" id="KW-1185">Reference proteome</keyword>
<evidence type="ECO:0000259" key="2">
    <source>
        <dbReference type="Pfam" id="PF00497"/>
    </source>
</evidence>
<accession>A0ABR6Y8P1</accession>
<dbReference type="RefSeq" id="WP_186941027.1">
    <property type="nucleotide sequence ID" value="NZ_JACOGA010000004.1"/>
</dbReference>
<dbReference type="PANTHER" id="PTHR35936">
    <property type="entry name" value="MEMBRANE-BOUND LYTIC MUREIN TRANSGLYCOSYLASE F"/>
    <property type="match status" value="1"/>
</dbReference>
<dbReference type="EMBL" id="JACOGA010000004">
    <property type="protein sequence ID" value="MBC3872980.1"/>
    <property type="molecule type" value="Genomic_DNA"/>
</dbReference>
<reference evidence="3 4" key="1">
    <citation type="submission" date="2020-08" db="EMBL/GenBank/DDBJ databases">
        <title>Novel species isolated from subtropical streams in China.</title>
        <authorList>
            <person name="Lu H."/>
        </authorList>
    </citation>
    <scope>NUCLEOTIDE SEQUENCE [LARGE SCALE GENOMIC DNA]</scope>
    <source>
        <strain evidence="3 4">LX15W</strain>
    </source>
</reference>
<evidence type="ECO:0000313" key="3">
    <source>
        <dbReference type="EMBL" id="MBC3872980.1"/>
    </source>
</evidence>
<dbReference type="Proteomes" id="UP000624279">
    <property type="component" value="Unassembled WGS sequence"/>
</dbReference>
<dbReference type="Gene3D" id="3.40.190.10">
    <property type="entry name" value="Periplasmic binding protein-like II"/>
    <property type="match status" value="2"/>
</dbReference>
<proteinExistence type="predicted"/>
<dbReference type="InterPro" id="IPR001638">
    <property type="entry name" value="Solute-binding_3/MltF_N"/>
</dbReference>